<accession>A0A2T4J6K5</accession>
<proteinExistence type="predicted"/>
<feature type="transmembrane region" description="Helical" evidence="1">
    <location>
        <begin position="107"/>
        <end position="129"/>
    </location>
</feature>
<comment type="caution">
    <text evidence="2">The sequence shown here is derived from an EMBL/GenBank/DDBJ whole genome shotgun (WGS) entry which is preliminary data.</text>
</comment>
<keyword evidence="1" id="KW-0812">Transmembrane</keyword>
<evidence type="ECO:0000256" key="1">
    <source>
        <dbReference type="SAM" id="Phobius"/>
    </source>
</evidence>
<protein>
    <submittedName>
        <fullName evidence="2">Uncharacterized protein</fullName>
    </submittedName>
</protein>
<gene>
    <name evidence="2" type="ORF">C5F44_13125</name>
</gene>
<dbReference type="RefSeq" id="WP_107673998.1">
    <property type="nucleotide sequence ID" value="NZ_PZKE01000013.1"/>
</dbReference>
<dbReference type="EMBL" id="PZKE01000013">
    <property type="protein sequence ID" value="PTE13495.1"/>
    <property type="molecule type" value="Genomic_DNA"/>
</dbReference>
<keyword evidence="3" id="KW-1185">Reference proteome</keyword>
<sequence length="340" mass="35941">MTALKKYQRLESTGLWRAGPGGQRQEVIVRLGEATLMLTDPRSEQVLSHWSLPAVTRQNPGVRPALFVPGEDADETLEIDDDDMIAALKTVQAAVRQATPRPGRLRAALIGGTTLAIVLIVTLVLPGVLKRHTASALPAAKRAEIGQLALDDVIRLTGKPCDGSLGLPALARLSERVFGPEDTPILYILPEGLRHPAHLPGGVILLPRDLIDQDTPEALAGAALAEGVASRATDPLAPILDHVGLKATFGLLTSGQLPDDALQGYGEDVLRDNASAAVPDAVLIEAAKTAQVPLSAYARWRDPSGTATAGLLEGDPYRGLMPTPILPDDDWIALQSVCSD</sequence>
<dbReference type="Proteomes" id="UP000241362">
    <property type="component" value="Unassembled WGS sequence"/>
</dbReference>
<keyword evidence="1" id="KW-1133">Transmembrane helix</keyword>
<reference evidence="2 3" key="1">
    <citation type="submission" date="2018-03" db="EMBL/GenBank/DDBJ databases">
        <title>Rhodobacter blasticus.</title>
        <authorList>
            <person name="Meyer T.E."/>
            <person name="Miller S."/>
            <person name="Lodha T."/>
            <person name="Gandham S."/>
            <person name="Chintalapati S."/>
            <person name="Chintalapati V.R."/>
        </authorList>
    </citation>
    <scope>NUCLEOTIDE SEQUENCE [LARGE SCALE GENOMIC DNA]</scope>
    <source>
        <strain evidence="2 3">DSM 2131</strain>
    </source>
</reference>
<evidence type="ECO:0000313" key="2">
    <source>
        <dbReference type="EMBL" id="PTE13495.1"/>
    </source>
</evidence>
<name>A0A2T4J6K5_FUSBL</name>
<organism evidence="2 3">
    <name type="scientific">Fuscovulum blasticum DSM 2131</name>
    <dbReference type="NCBI Taxonomy" id="1188250"/>
    <lineage>
        <taxon>Bacteria</taxon>
        <taxon>Pseudomonadati</taxon>
        <taxon>Pseudomonadota</taxon>
        <taxon>Alphaproteobacteria</taxon>
        <taxon>Rhodobacterales</taxon>
        <taxon>Paracoccaceae</taxon>
        <taxon>Pseudogemmobacter</taxon>
    </lineage>
</organism>
<keyword evidence="1" id="KW-0472">Membrane</keyword>
<dbReference type="AlphaFoldDB" id="A0A2T4J6K5"/>
<evidence type="ECO:0000313" key="3">
    <source>
        <dbReference type="Proteomes" id="UP000241362"/>
    </source>
</evidence>